<dbReference type="AlphaFoldDB" id="A0A6A6DK09"/>
<gene>
    <name evidence="1" type="ORF">K469DRAFT_802636</name>
</gene>
<sequence length="115" mass="13037">MARKGEDFINQKFEELSDLRDISRCIKGITGIDCVEQDQFGLERIATLPMIRKTWIANKEFKIVLATVDSGHTVGEVELQQRKTFKVRGGSSIEQKKQSAMLQIDNMTGKSMEQS</sequence>
<dbReference type="Gene3D" id="2.40.320.10">
    <property type="entry name" value="Hypothetical Protein Pfu-838710-001"/>
    <property type="match status" value="1"/>
</dbReference>
<evidence type="ECO:0000313" key="2">
    <source>
        <dbReference type="Proteomes" id="UP000800200"/>
    </source>
</evidence>
<reference evidence="1" key="1">
    <citation type="journal article" date="2020" name="Stud. Mycol.">
        <title>101 Dothideomycetes genomes: a test case for predicting lifestyles and emergence of pathogens.</title>
        <authorList>
            <person name="Haridas S."/>
            <person name="Albert R."/>
            <person name="Binder M."/>
            <person name="Bloem J."/>
            <person name="Labutti K."/>
            <person name="Salamov A."/>
            <person name="Andreopoulos B."/>
            <person name="Baker S."/>
            <person name="Barry K."/>
            <person name="Bills G."/>
            <person name="Bluhm B."/>
            <person name="Cannon C."/>
            <person name="Castanera R."/>
            <person name="Culley D."/>
            <person name="Daum C."/>
            <person name="Ezra D."/>
            <person name="Gonzalez J."/>
            <person name="Henrissat B."/>
            <person name="Kuo A."/>
            <person name="Liang C."/>
            <person name="Lipzen A."/>
            <person name="Lutzoni F."/>
            <person name="Magnuson J."/>
            <person name="Mondo S."/>
            <person name="Nolan M."/>
            <person name="Ohm R."/>
            <person name="Pangilinan J."/>
            <person name="Park H.-J."/>
            <person name="Ramirez L."/>
            <person name="Alfaro M."/>
            <person name="Sun H."/>
            <person name="Tritt A."/>
            <person name="Yoshinaga Y."/>
            <person name="Zwiers L.-H."/>
            <person name="Turgeon B."/>
            <person name="Goodwin S."/>
            <person name="Spatafora J."/>
            <person name="Crous P."/>
            <person name="Grigoriev I."/>
        </authorList>
    </citation>
    <scope>NUCLEOTIDE SEQUENCE</scope>
    <source>
        <strain evidence="1">CBS 207.26</strain>
    </source>
</reference>
<protein>
    <submittedName>
        <fullName evidence="1">Uncharacterized protein</fullName>
    </submittedName>
</protein>
<keyword evidence="2" id="KW-1185">Reference proteome</keyword>
<evidence type="ECO:0000313" key="1">
    <source>
        <dbReference type="EMBL" id="KAF2178762.1"/>
    </source>
</evidence>
<accession>A0A6A6DK09</accession>
<dbReference type="OrthoDB" id="442176at2759"/>
<name>A0A6A6DK09_9PEZI</name>
<organism evidence="1 2">
    <name type="scientific">Zopfia rhizophila CBS 207.26</name>
    <dbReference type="NCBI Taxonomy" id="1314779"/>
    <lineage>
        <taxon>Eukaryota</taxon>
        <taxon>Fungi</taxon>
        <taxon>Dikarya</taxon>
        <taxon>Ascomycota</taxon>
        <taxon>Pezizomycotina</taxon>
        <taxon>Dothideomycetes</taxon>
        <taxon>Dothideomycetes incertae sedis</taxon>
        <taxon>Zopfiaceae</taxon>
        <taxon>Zopfia</taxon>
    </lineage>
</organism>
<dbReference type="EMBL" id="ML994673">
    <property type="protein sequence ID" value="KAF2178762.1"/>
    <property type="molecule type" value="Genomic_DNA"/>
</dbReference>
<proteinExistence type="predicted"/>
<dbReference type="Proteomes" id="UP000800200">
    <property type="component" value="Unassembled WGS sequence"/>
</dbReference>